<dbReference type="GeneID" id="19403405"/>
<reference evidence="2 3" key="1">
    <citation type="journal article" date="2012" name="PLoS Pathog.">
        <title>Diverse lifestyles and strategies of plant pathogenesis encoded in the genomes of eighteen Dothideomycetes fungi.</title>
        <authorList>
            <person name="Ohm R.A."/>
            <person name="Feau N."/>
            <person name="Henrissat B."/>
            <person name="Schoch C.L."/>
            <person name="Horwitz B.A."/>
            <person name="Barry K.W."/>
            <person name="Condon B.J."/>
            <person name="Copeland A.C."/>
            <person name="Dhillon B."/>
            <person name="Glaser F."/>
            <person name="Hesse C.N."/>
            <person name="Kosti I."/>
            <person name="LaButti K."/>
            <person name="Lindquist E.A."/>
            <person name="Lucas S."/>
            <person name="Salamov A.A."/>
            <person name="Bradshaw R.E."/>
            <person name="Ciuffetti L."/>
            <person name="Hamelin R.C."/>
            <person name="Kema G.H.J."/>
            <person name="Lawrence C."/>
            <person name="Scott J.A."/>
            <person name="Spatafora J.W."/>
            <person name="Turgeon B.G."/>
            <person name="de Wit P.J.G.M."/>
            <person name="Zhong S."/>
            <person name="Goodwin S.B."/>
            <person name="Grigoriev I.V."/>
        </authorList>
    </citation>
    <scope>NUCLEOTIDE SEQUENCE [LARGE SCALE GENOMIC DNA]</scope>
    <source>
        <strain evidence="3">28A</strain>
    </source>
</reference>
<protein>
    <submittedName>
        <fullName evidence="2">Uncharacterized protein</fullName>
    </submittedName>
</protein>
<organism evidence="2 3">
    <name type="scientific">Exserohilum turcicum (strain 28A)</name>
    <name type="common">Northern leaf blight fungus</name>
    <name type="synonym">Setosphaeria turcica</name>
    <dbReference type="NCBI Taxonomy" id="671987"/>
    <lineage>
        <taxon>Eukaryota</taxon>
        <taxon>Fungi</taxon>
        <taxon>Dikarya</taxon>
        <taxon>Ascomycota</taxon>
        <taxon>Pezizomycotina</taxon>
        <taxon>Dothideomycetes</taxon>
        <taxon>Pleosporomycetidae</taxon>
        <taxon>Pleosporales</taxon>
        <taxon>Pleosporineae</taxon>
        <taxon>Pleosporaceae</taxon>
        <taxon>Exserohilum</taxon>
    </lineage>
</organism>
<sequence length="187" mass="19974">MSTAYTTCDNNRRATTAKETCATATATATAAAAPGQRPCLIPDTRRQPSGTCVTGRSTWPFPWHPQACAERPPPGAAADTAYLTNHLVITARSQPVSQPSLLPSFSSSPASSPFKLFHRPRPVAALLLTSSSNRPPLRPSKQAPSQLPSLLPTPPSTQQSLALARSYLHYSHTHTHPLLALPPRLSI</sequence>
<feature type="region of interest" description="Disordered" evidence="1">
    <location>
        <begin position="130"/>
        <end position="158"/>
    </location>
</feature>
<dbReference type="Proteomes" id="UP000016935">
    <property type="component" value="Unassembled WGS sequence"/>
</dbReference>
<evidence type="ECO:0000256" key="1">
    <source>
        <dbReference type="SAM" id="MobiDB-lite"/>
    </source>
</evidence>
<name>R0KFP6_EXST2</name>
<dbReference type="RefSeq" id="XP_008020197.1">
    <property type="nucleotide sequence ID" value="XM_008022006.1"/>
</dbReference>
<evidence type="ECO:0000313" key="2">
    <source>
        <dbReference type="EMBL" id="EOA91628.1"/>
    </source>
</evidence>
<reference evidence="2 3" key="2">
    <citation type="journal article" date="2013" name="PLoS Genet.">
        <title>Comparative genome structure, secondary metabolite, and effector coding capacity across Cochliobolus pathogens.</title>
        <authorList>
            <person name="Condon B.J."/>
            <person name="Leng Y."/>
            <person name="Wu D."/>
            <person name="Bushley K.E."/>
            <person name="Ohm R.A."/>
            <person name="Otillar R."/>
            <person name="Martin J."/>
            <person name="Schackwitz W."/>
            <person name="Grimwood J."/>
            <person name="MohdZainudin N."/>
            <person name="Xue C."/>
            <person name="Wang R."/>
            <person name="Manning V.A."/>
            <person name="Dhillon B."/>
            <person name="Tu Z.J."/>
            <person name="Steffenson B.J."/>
            <person name="Salamov A."/>
            <person name="Sun H."/>
            <person name="Lowry S."/>
            <person name="LaButti K."/>
            <person name="Han J."/>
            <person name="Copeland A."/>
            <person name="Lindquist E."/>
            <person name="Barry K."/>
            <person name="Schmutz J."/>
            <person name="Baker S.E."/>
            <person name="Ciuffetti L.M."/>
            <person name="Grigoriev I.V."/>
            <person name="Zhong S."/>
            <person name="Turgeon B.G."/>
        </authorList>
    </citation>
    <scope>NUCLEOTIDE SEQUENCE [LARGE SCALE GENOMIC DNA]</scope>
    <source>
        <strain evidence="3">28A</strain>
    </source>
</reference>
<evidence type="ECO:0000313" key="3">
    <source>
        <dbReference type="Proteomes" id="UP000016935"/>
    </source>
</evidence>
<proteinExistence type="predicted"/>
<dbReference type="EMBL" id="KB908481">
    <property type="protein sequence ID" value="EOA91628.1"/>
    <property type="molecule type" value="Genomic_DNA"/>
</dbReference>
<keyword evidence="3" id="KW-1185">Reference proteome</keyword>
<dbReference type="HOGENOM" id="CLU_1448556_0_0_1"/>
<feature type="compositionally biased region" description="Low complexity" evidence="1">
    <location>
        <begin position="144"/>
        <end position="158"/>
    </location>
</feature>
<accession>R0KFP6</accession>
<dbReference type="AlphaFoldDB" id="R0KFP6"/>
<gene>
    <name evidence="2" type="ORF">SETTUDRAFT_30154</name>
</gene>